<feature type="region of interest" description="Disordered" evidence="12">
    <location>
        <begin position="1347"/>
        <end position="1387"/>
    </location>
</feature>
<keyword evidence="13" id="KW-0472">Membrane</keyword>
<dbReference type="InterPro" id="IPR016187">
    <property type="entry name" value="CTDL_fold"/>
</dbReference>
<dbReference type="Gene3D" id="2.10.70.10">
    <property type="entry name" value="Complement Module, domain 1"/>
    <property type="match status" value="8"/>
</dbReference>
<dbReference type="PROSITE" id="PS01209">
    <property type="entry name" value="LDLRA_1"/>
    <property type="match status" value="1"/>
</dbReference>
<dbReference type="InterPro" id="IPR016186">
    <property type="entry name" value="C-type_lectin-like/link_sf"/>
</dbReference>
<dbReference type="SUPFAM" id="SSF56436">
    <property type="entry name" value="C-type lectin-like"/>
    <property type="match status" value="1"/>
</dbReference>
<evidence type="ECO:0000256" key="6">
    <source>
        <dbReference type="ARBA" id="ARBA00023157"/>
    </source>
</evidence>
<dbReference type="Gene3D" id="2.10.25.10">
    <property type="entry name" value="Laminin"/>
    <property type="match status" value="2"/>
</dbReference>
<feature type="disulfide bond" evidence="11">
    <location>
        <begin position="930"/>
        <end position="957"/>
    </location>
</feature>
<feature type="region of interest" description="Disordered" evidence="12">
    <location>
        <begin position="1906"/>
        <end position="2270"/>
    </location>
</feature>
<feature type="domain" description="CUB" evidence="14">
    <location>
        <begin position="455"/>
        <end position="565"/>
    </location>
</feature>
<gene>
    <name evidence="18" type="ORF">ACJMK2_034758</name>
</gene>
<dbReference type="SMART" id="SM00179">
    <property type="entry name" value="EGF_CA"/>
    <property type="match status" value="2"/>
</dbReference>
<feature type="compositionally biased region" description="Low complexity" evidence="12">
    <location>
        <begin position="1425"/>
        <end position="1482"/>
    </location>
</feature>
<dbReference type="FunFam" id="2.10.25.10:FF:000005">
    <property type="entry name" value="Fibrillin 2"/>
    <property type="match status" value="1"/>
</dbReference>
<evidence type="ECO:0000256" key="2">
    <source>
        <dbReference type="ARBA" id="ARBA00022692"/>
    </source>
</evidence>
<feature type="domain" description="CUB" evidence="14">
    <location>
        <begin position="342"/>
        <end position="454"/>
    </location>
</feature>
<evidence type="ECO:0000256" key="7">
    <source>
        <dbReference type="ARBA" id="ARBA00023180"/>
    </source>
</evidence>
<keyword evidence="19" id="KW-1185">Reference proteome</keyword>
<dbReference type="Gene3D" id="4.10.400.10">
    <property type="entry name" value="Low-density Lipoprotein Receptor"/>
    <property type="match status" value="1"/>
</dbReference>
<dbReference type="Pfam" id="PF00084">
    <property type="entry name" value="Sushi"/>
    <property type="match status" value="8"/>
</dbReference>
<dbReference type="SUPFAM" id="SSF57535">
    <property type="entry name" value="Complement control module/SCR domain"/>
    <property type="match status" value="8"/>
</dbReference>
<evidence type="ECO:0000259" key="16">
    <source>
        <dbReference type="PROSITE" id="PS50041"/>
    </source>
</evidence>
<dbReference type="InterPro" id="IPR018097">
    <property type="entry name" value="EGF_Ca-bd_CS"/>
</dbReference>
<dbReference type="EMBL" id="JBJQND010000005">
    <property type="protein sequence ID" value="KAL3876991.1"/>
    <property type="molecule type" value="Genomic_DNA"/>
</dbReference>
<dbReference type="SMART" id="SM00181">
    <property type="entry name" value="EGF"/>
    <property type="match status" value="2"/>
</dbReference>
<feature type="transmembrane region" description="Helical" evidence="13">
    <location>
        <begin position="12"/>
        <end position="28"/>
    </location>
</feature>
<comment type="caution">
    <text evidence="18">The sequence shown here is derived from an EMBL/GenBank/DDBJ whole genome shotgun (WGS) entry which is preliminary data.</text>
</comment>
<dbReference type="PROSITE" id="PS50068">
    <property type="entry name" value="LDLRA_2"/>
    <property type="match status" value="1"/>
</dbReference>
<keyword evidence="2 13" id="KW-0812">Transmembrane</keyword>
<dbReference type="InterPro" id="IPR049883">
    <property type="entry name" value="NOTCH1_EGF-like"/>
</dbReference>
<feature type="compositionally biased region" description="Low complexity" evidence="12">
    <location>
        <begin position="1737"/>
        <end position="1762"/>
    </location>
</feature>
<feature type="domain" description="Sushi" evidence="17">
    <location>
        <begin position="960"/>
        <end position="1026"/>
    </location>
</feature>
<dbReference type="PROSITE" id="PS50923">
    <property type="entry name" value="SUSHI"/>
    <property type="match status" value="7"/>
</dbReference>
<dbReference type="Gene3D" id="2.60.120.290">
    <property type="entry name" value="Spermadhesin, CUB domain"/>
    <property type="match status" value="3"/>
</dbReference>
<keyword evidence="7" id="KW-0325">Glycoprotein</keyword>
<feature type="disulfide bond" evidence="8">
    <location>
        <begin position="455"/>
        <end position="482"/>
    </location>
</feature>
<keyword evidence="11" id="KW-0768">Sushi</keyword>
<evidence type="ECO:0000256" key="8">
    <source>
        <dbReference type="PROSITE-ProRule" id="PRU00059"/>
    </source>
</evidence>
<feature type="compositionally biased region" description="Low complexity" evidence="12">
    <location>
        <begin position="1857"/>
        <end position="1884"/>
    </location>
</feature>
<dbReference type="Pfam" id="PF07645">
    <property type="entry name" value="EGF_CA"/>
    <property type="match status" value="2"/>
</dbReference>
<dbReference type="InterPro" id="IPR035976">
    <property type="entry name" value="Sushi/SCR/CCP_sf"/>
</dbReference>
<dbReference type="CDD" id="cd00054">
    <property type="entry name" value="EGF_CA"/>
    <property type="match status" value="2"/>
</dbReference>
<dbReference type="Pfam" id="PF00057">
    <property type="entry name" value="Ldl_recept_a"/>
    <property type="match status" value="1"/>
</dbReference>
<dbReference type="InterPro" id="IPR023415">
    <property type="entry name" value="LDLR_class-A_CS"/>
</dbReference>
<keyword evidence="1 9" id="KW-0245">EGF-like domain</keyword>
<feature type="region of interest" description="Disordered" evidence="12">
    <location>
        <begin position="1736"/>
        <end position="1762"/>
    </location>
</feature>
<accession>A0ABD3WU38</accession>
<evidence type="ECO:0000256" key="10">
    <source>
        <dbReference type="PROSITE-ProRule" id="PRU00124"/>
    </source>
</evidence>
<dbReference type="Proteomes" id="UP001634394">
    <property type="component" value="Unassembled WGS sequence"/>
</dbReference>
<dbReference type="PANTHER" id="PTHR45656:SF4">
    <property type="entry name" value="PROTEIN CBR-CLEC-78"/>
    <property type="match status" value="1"/>
</dbReference>
<dbReference type="InterPro" id="IPR002172">
    <property type="entry name" value="LDrepeatLR_classA_rpt"/>
</dbReference>
<evidence type="ECO:0000256" key="9">
    <source>
        <dbReference type="PROSITE-ProRule" id="PRU00076"/>
    </source>
</evidence>
<sequence length="2529" mass="271658">MGTVRYRQMKWINGIYIVCLLGCISLAVEEFQHEFDIQLYEKNISWIHCPEGWTKIGIECIKVETEALSYDEAEKVCGSYGGHLVKIKGFNLNKVIGETAKEVLLAKAVGTTRAWIGFYQNIDGNYMWSDGHVGEEMEGFWAEGQSMQFVSGIRQCGTIETNGSLYGPNRWHLEKCEQKLPFVCQTIPCVEGQFRCADGQKCIIQTSKCDGQSDCQDGSDEMNCTKAQCMSVLYTPNSTFQSPNFPGKYPSYADCKWKVIAPIGSKVQLNFTFFQTEERYDVVKFYDGLSTSDDLIGNFSGSLRPDTVVSSTNFLLVIFSSDQDIEMSGFSAQWTSVMPETCGGNLTATRKLQWFTSPNYPRNYPNNIICDWIITAPEQDRVVTIQIEDFLVDEPLDWLEVHDRGFEEDDLILLLSGKQTVYRNIVSSGRQIFIRFRTSLKDSSQGFNITYQSGCGSLIVKGYGELYSPGYRASSYPNGINCTWTIEDPQGRALTLVFHNFSTEVNFDTVKVFNDSSYSPQAASGPFSGVKNEIIIHSSTGHFLIHFVSDGQVSRSGWSASFSYDCTSVFPIPQNAQVSQNSSWYGAKINYSCDIGFVINGPIPRVCDIGGVWRTPPPSCSAVFCGSPGTVKYGSLVRVNNNSYGGVAEYKCNKGFEIDGNYSIVCGTEGWTPLPQCIAVRCPKLKVPSQGRLISPNMYIFGARVEFRCIEGYRLIGASYLLCLMNGQWSDNETSCEPNVTCQELIILHGMVNSSGPVMYRTVIEVKCLPGYKIKGDSNILTCNEAGDYDRDVPTCEDIDECSENNRTCGFGNHCINTIGSYWCLCENGYQWVPENTSQCTDVNECQINNGGCEHICKNNNGSYSCNCQSGYHLYEAENITIFDGRALIPGKSCLVSCPAVKIKNGSIFANSSQAADQSFYYPTVVRILCDRGWVPDGEYTIHCQANGTWSANVTQCRVGTCEQLPNISNGKISYNDSLNFGSLATYDCDPDYRLEGSRWRLCYSGLDSEGMPKYQWTGSEPVCKSVNWYPPPALDNGRVVYGTIEYGSVANYSCQCGYKLRGSTTRTYLKYGLWSNEEIVCIAKTCPRVDAPLNGNIVNQQSIYPVGSLVQYQCNAGFELQDSRPLLCNLDPGSDEGDLPYLHMLISLRLKPSPSNVIISCMAPYAEKIIANLKPNISQLSVHCEAIVKVLVDLQENYTIEKDNGNRIKVVLKLQLTLLEHVTQASKGCECANKILLWINTNIDTYIAYLNIAGIDNCPTLELNPKSVELVGKDWKCPANQTMNFSANDQCVGQIPVCKQNAQDCKPSLPRLTNIYTSASTSVVTSVQSVTASAITFPTTTDAGITNGSSLTSTYESNSTVTTSDDKTGSASDHTPTVSLTLASSSSTSSMTLAAASTMSTIRDVTNTTTRMTTTVTTLLGTETTETKSSTGATATSLSSKSTMMTTTTGDDNETSTETSSTTTLMDSSATAVSTTPSPTTLMTAGISTTTFTVTQGSSTIKRTTIPITSTVYVTSTPTISSTTTKTSICPALESFQSSTTSSALTSTVVPGHVGALLSQSVTSQGQIGNIGSETPVFVLQTDAFMSITPNHSVDCEQQLNNLISGIVQSIMNCLIENRNQSCQYGYNLHYMDTHGNITIKNDQMNISVPFKVLDNDPSIHSVENCKEVIQVILNHTAVTLLATIPALMNANCSIRIVFNPNHFQVTYAKWTCGAGYQFDNKTRLCQTCTDCPTETSPTTVSSLPITSSSSLPGSTDSYSTNSTSLVSSVKLTSFSSSKTDTLQPESTVTSTAVRSVPSSTGLPSTISVLTTKSQTELLPSTVSATTQNSSSVTTAITTQPTLSTTRETSKLSSGATSTQLSSPTTAATTSSPSPTSTSNTQASTTAINIATQSKSTTLISTQVTTTIKSTDPPSTAATTTQPSSTTSKTTQVPTTTTQPSQPSSLTSLSSQVPTTTQSTQPSSTTSKSSQVPSTTQSTQPSSSTSISSQVPTTTQSTQPSSTSISSQVPSTTQPTQPSSSSSLSSQVPTTTQPTQPSSSTSISSQVPTTTQPTQPSSLTSISSQVPTTTQPTQPSSTTSKSSQVPSTTQPTQPSSSTSISSQVPSTTQPTQPSSSTSISSQVPSTTQSTQPSSSTSISSQVPTTTQPTQPSSSTSISSQVPTTTQPTQPSSSTSISSQVPSTTQPTQPSSSTSLSSQAPTTTQSTQPSSTTSISSQVPSSTQPTQPSSSTSISSQVPTTTQPTQSSLTTSKSSQVPSTTQPTQPSSAVMTSINTTATASTGTTSSPVPSIVTSSTQILTTASTTLTTRSTSVCSIEKNSANTSLSIPESPEHIPLREIAFHSIVISEGLVASCKSEYETSLKAVLYSRQQDAVNLEPNINRGCVNNSIFISLVSSVRSVTMSGNQVIINFSIRLVPSSDIDINDKYSACVGIVLQCALQNGNIFGLTEVNTTDATCQALDLTSTTHAFDSLSDICIKGTYNNVTRRCEEAVTTTTQQPFSCYSCKSVSNDTNCTTYTTCSGSQVSLS</sequence>
<dbReference type="SUPFAM" id="SSF57424">
    <property type="entry name" value="LDL receptor-like module"/>
    <property type="match status" value="1"/>
</dbReference>
<keyword evidence="4" id="KW-0677">Repeat</keyword>
<feature type="disulfide bond" evidence="10">
    <location>
        <begin position="209"/>
        <end position="224"/>
    </location>
</feature>
<feature type="domain" description="Sushi" evidence="17">
    <location>
        <begin position="896"/>
        <end position="959"/>
    </location>
</feature>
<feature type="domain" description="Sushi" evidence="17">
    <location>
        <begin position="740"/>
        <end position="798"/>
    </location>
</feature>
<evidence type="ECO:0000256" key="1">
    <source>
        <dbReference type="ARBA" id="ARBA00022536"/>
    </source>
</evidence>
<feature type="domain" description="Sushi" evidence="17">
    <location>
        <begin position="623"/>
        <end position="679"/>
    </location>
</feature>
<feature type="domain" description="EGF-like" evidence="15">
    <location>
        <begin position="798"/>
        <end position="841"/>
    </location>
</feature>
<dbReference type="CDD" id="cd00033">
    <property type="entry name" value="CCP"/>
    <property type="match status" value="8"/>
</dbReference>
<protein>
    <submittedName>
        <fullName evidence="18">Uncharacterized protein</fullName>
    </submittedName>
</protein>
<feature type="domain" description="CUB" evidence="14">
    <location>
        <begin position="229"/>
        <end position="337"/>
    </location>
</feature>
<comment type="caution">
    <text evidence="9">Lacks conserved residue(s) required for the propagation of feature annotation.</text>
</comment>
<evidence type="ECO:0000256" key="4">
    <source>
        <dbReference type="ARBA" id="ARBA00022737"/>
    </source>
</evidence>
<evidence type="ECO:0000256" key="13">
    <source>
        <dbReference type="SAM" id="Phobius"/>
    </source>
</evidence>
<evidence type="ECO:0000259" key="17">
    <source>
        <dbReference type="PROSITE" id="PS50923"/>
    </source>
</evidence>
<dbReference type="InterPro" id="IPR036055">
    <property type="entry name" value="LDL_receptor-like_sf"/>
</dbReference>
<feature type="region of interest" description="Disordered" evidence="12">
    <location>
        <begin position="1780"/>
        <end position="1807"/>
    </location>
</feature>
<feature type="compositionally biased region" description="Polar residues" evidence="12">
    <location>
        <begin position="2260"/>
        <end position="2270"/>
    </location>
</feature>
<dbReference type="SMART" id="SM00034">
    <property type="entry name" value="CLECT"/>
    <property type="match status" value="1"/>
</dbReference>
<feature type="domain" description="Sushi" evidence="17">
    <location>
        <begin position="564"/>
        <end position="622"/>
    </location>
</feature>
<feature type="disulfide bond" evidence="11">
    <location>
        <begin position="593"/>
        <end position="620"/>
    </location>
</feature>
<dbReference type="InterPro" id="IPR051277">
    <property type="entry name" value="SEZ6_CSMD_C4BPB_Regulators"/>
</dbReference>
<dbReference type="CDD" id="cd00041">
    <property type="entry name" value="CUB"/>
    <property type="match status" value="3"/>
</dbReference>
<keyword evidence="6 11" id="KW-1015">Disulfide bond</keyword>
<dbReference type="SMART" id="SM00032">
    <property type="entry name" value="CCP"/>
    <property type="match status" value="8"/>
</dbReference>
<keyword evidence="5 13" id="KW-1133">Transmembrane helix</keyword>
<dbReference type="SMART" id="SM00042">
    <property type="entry name" value="CUB"/>
    <property type="match status" value="3"/>
</dbReference>
<dbReference type="PROSITE" id="PS01187">
    <property type="entry name" value="EGF_CA"/>
    <property type="match status" value="2"/>
</dbReference>
<feature type="disulfide bond" evidence="11">
    <location>
        <begin position="709"/>
        <end position="736"/>
    </location>
</feature>
<dbReference type="SUPFAM" id="SSF57196">
    <property type="entry name" value="EGF/Laminin"/>
    <property type="match status" value="2"/>
</dbReference>
<proteinExistence type="predicted"/>
<evidence type="ECO:0000256" key="3">
    <source>
        <dbReference type="ARBA" id="ARBA00022729"/>
    </source>
</evidence>
<dbReference type="InterPro" id="IPR000742">
    <property type="entry name" value="EGF"/>
</dbReference>
<evidence type="ECO:0000259" key="15">
    <source>
        <dbReference type="PROSITE" id="PS50026"/>
    </source>
</evidence>
<dbReference type="PROSITE" id="PS00010">
    <property type="entry name" value="ASX_HYDROXYL"/>
    <property type="match status" value="2"/>
</dbReference>
<feature type="region of interest" description="Disordered" evidence="12">
    <location>
        <begin position="1823"/>
        <end position="1884"/>
    </location>
</feature>
<dbReference type="InterPro" id="IPR001304">
    <property type="entry name" value="C-type_lectin-like"/>
</dbReference>
<dbReference type="InterPro" id="IPR000152">
    <property type="entry name" value="EGF-type_Asp/Asn_hydroxyl_site"/>
</dbReference>
<feature type="disulfide bond" evidence="11">
    <location>
        <begin position="1055"/>
        <end position="1082"/>
    </location>
</feature>
<organism evidence="18 19">
    <name type="scientific">Sinanodonta woodiana</name>
    <name type="common">Chinese pond mussel</name>
    <name type="synonym">Anodonta woodiana</name>
    <dbReference type="NCBI Taxonomy" id="1069815"/>
    <lineage>
        <taxon>Eukaryota</taxon>
        <taxon>Metazoa</taxon>
        <taxon>Spiralia</taxon>
        <taxon>Lophotrochozoa</taxon>
        <taxon>Mollusca</taxon>
        <taxon>Bivalvia</taxon>
        <taxon>Autobranchia</taxon>
        <taxon>Heteroconchia</taxon>
        <taxon>Palaeoheterodonta</taxon>
        <taxon>Unionida</taxon>
        <taxon>Unionoidea</taxon>
        <taxon>Unionidae</taxon>
        <taxon>Unioninae</taxon>
        <taxon>Sinanodonta</taxon>
    </lineage>
</organism>
<feature type="compositionally biased region" description="Polar residues" evidence="12">
    <location>
        <begin position="1823"/>
        <end position="1856"/>
    </location>
</feature>
<evidence type="ECO:0000256" key="12">
    <source>
        <dbReference type="SAM" id="MobiDB-lite"/>
    </source>
</evidence>
<evidence type="ECO:0000313" key="18">
    <source>
        <dbReference type="EMBL" id="KAL3876991.1"/>
    </source>
</evidence>
<keyword evidence="3" id="KW-0732">Signal</keyword>
<dbReference type="FunFam" id="2.60.120.290:FF:000005">
    <property type="entry name" value="Procollagen C-endopeptidase enhancer 1"/>
    <property type="match status" value="1"/>
</dbReference>
<dbReference type="InterPro" id="IPR000859">
    <property type="entry name" value="CUB_dom"/>
</dbReference>
<feature type="domain" description="C-type lectin" evidence="16">
    <location>
        <begin position="56"/>
        <end position="185"/>
    </location>
</feature>
<dbReference type="PROSITE" id="PS50041">
    <property type="entry name" value="C_TYPE_LECTIN_2"/>
    <property type="match status" value="1"/>
</dbReference>
<dbReference type="PROSITE" id="PS01180">
    <property type="entry name" value="CUB"/>
    <property type="match status" value="3"/>
</dbReference>
<reference evidence="18 19" key="1">
    <citation type="submission" date="2024-11" db="EMBL/GenBank/DDBJ databases">
        <title>Chromosome-level genome assembly of the freshwater bivalve Anodonta woodiana.</title>
        <authorList>
            <person name="Chen X."/>
        </authorList>
    </citation>
    <scope>NUCLEOTIDE SEQUENCE [LARGE SCALE GENOMIC DNA]</scope>
    <source>
        <strain evidence="18">MN2024</strain>
        <tissue evidence="18">Gills</tissue>
    </source>
</reference>
<dbReference type="InterPro" id="IPR000436">
    <property type="entry name" value="Sushi_SCR_CCP_dom"/>
</dbReference>
<evidence type="ECO:0000259" key="14">
    <source>
        <dbReference type="PROSITE" id="PS01180"/>
    </source>
</evidence>
<evidence type="ECO:0000256" key="11">
    <source>
        <dbReference type="PROSITE-ProRule" id="PRU00302"/>
    </source>
</evidence>
<name>A0ABD3WU38_SINWO</name>
<feature type="compositionally biased region" description="Polar residues" evidence="12">
    <location>
        <begin position="1347"/>
        <end position="1379"/>
    </location>
</feature>
<dbReference type="Pfam" id="PF00059">
    <property type="entry name" value="Lectin_C"/>
    <property type="match status" value="1"/>
</dbReference>
<dbReference type="InterPro" id="IPR035914">
    <property type="entry name" value="Sperma_CUB_dom_sf"/>
</dbReference>
<dbReference type="Gene3D" id="3.10.100.10">
    <property type="entry name" value="Mannose-Binding Protein A, subunit A"/>
    <property type="match status" value="1"/>
</dbReference>
<feature type="compositionally biased region" description="Polar residues" evidence="12">
    <location>
        <begin position="1782"/>
        <end position="1807"/>
    </location>
</feature>
<dbReference type="CDD" id="cd00112">
    <property type="entry name" value="LDLa"/>
    <property type="match status" value="1"/>
</dbReference>
<dbReference type="Pfam" id="PF00431">
    <property type="entry name" value="CUB"/>
    <property type="match status" value="3"/>
</dbReference>
<dbReference type="PANTHER" id="PTHR45656">
    <property type="entry name" value="PROTEIN CBR-CLEC-78"/>
    <property type="match status" value="1"/>
</dbReference>
<feature type="domain" description="Sushi" evidence="17">
    <location>
        <begin position="1027"/>
        <end position="1084"/>
    </location>
</feature>
<evidence type="ECO:0000256" key="5">
    <source>
        <dbReference type="ARBA" id="ARBA00022989"/>
    </source>
</evidence>
<dbReference type="CDD" id="cd00037">
    <property type="entry name" value="CLECT"/>
    <property type="match status" value="1"/>
</dbReference>
<dbReference type="PROSITE" id="PS50026">
    <property type="entry name" value="EGF_3"/>
    <property type="match status" value="2"/>
</dbReference>
<evidence type="ECO:0000313" key="19">
    <source>
        <dbReference type="Proteomes" id="UP001634394"/>
    </source>
</evidence>
<feature type="domain" description="EGF-like" evidence="15">
    <location>
        <begin position="842"/>
        <end position="878"/>
    </location>
</feature>
<feature type="compositionally biased region" description="Low complexity" evidence="12">
    <location>
        <begin position="1906"/>
        <end position="2259"/>
    </location>
</feature>
<feature type="domain" description="Sushi" evidence="17">
    <location>
        <begin position="680"/>
        <end position="738"/>
    </location>
</feature>
<dbReference type="SUPFAM" id="SSF49854">
    <property type="entry name" value="Spermadhesin, CUB domain"/>
    <property type="match status" value="3"/>
</dbReference>
<dbReference type="SMART" id="SM00192">
    <property type="entry name" value="LDLa"/>
    <property type="match status" value="1"/>
</dbReference>
<dbReference type="InterPro" id="IPR001881">
    <property type="entry name" value="EGF-like_Ca-bd_dom"/>
</dbReference>
<feature type="region of interest" description="Disordered" evidence="12">
    <location>
        <begin position="1425"/>
        <end position="1483"/>
    </location>
</feature>